<evidence type="ECO:0000256" key="3">
    <source>
        <dbReference type="ARBA" id="ARBA00022825"/>
    </source>
</evidence>
<evidence type="ECO:0000313" key="6">
    <source>
        <dbReference type="EMBL" id="BBY80507.1"/>
    </source>
</evidence>
<dbReference type="GO" id="GO:0070012">
    <property type="term" value="F:oligopeptidase activity"/>
    <property type="evidence" value="ECO:0007669"/>
    <property type="project" value="TreeGrafter"/>
</dbReference>
<accession>A0A7I7UGX6</accession>
<gene>
    <name evidence="6" type="ORF">MPUL_16650</name>
</gene>
<feature type="domain" description="Peptidase S9 prolyl oligopeptidase catalytic" evidence="4">
    <location>
        <begin position="468"/>
        <end position="669"/>
    </location>
</feature>
<dbReference type="RefSeq" id="WP_163899262.1">
    <property type="nucleotide sequence ID" value="NZ_AP022599.1"/>
</dbReference>
<dbReference type="SUPFAM" id="SSF50993">
    <property type="entry name" value="Peptidase/esterase 'gauge' domain"/>
    <property type="match status" value="1"/>
</dbReference>
<sequence>MALVTATDDPYLWLEDITGDEALDWVRKHNEPTLARFGGERFEQMRAEALEVLDTDARIPYVRRRGEYLYNFWRDADNPRGLWRRTTLESYRSEEPEWDVLIDVDAIASAEDENWVWAGADVIEPDHHLALVQLSRGGSDAAVVREFDMVTRQFVSGGFELPEAKTQITWADENTVLVGTDFGEGSLTESGYPRLVKRWRRGQPLAEAETVFSGAVDDVIVAAAVDRTPGFERTMISRAIDFFNDEVYELRGEELIRVDAPTDATVSAHRDWLLIELRTDWYTATAQYAAGSLLAADYDEFLAGTAELVVVFEPDEHTCLNQYAWTRDKLVMLTLADVASRVEVVTPGTWRAEPVPGIPDNTHTVIVTADDLGDEVFLDSSGFDTPARLLHGPAGGELTEIKRAPSFFDAADLVVSQHFAESDDGTAIPYFVVGHRHVEAAGPTLLSGYGGFEVANTPSYSGVLGRLWLARGGTYVLANIRGGGEYGPRWHTQAMRENRYLVYQDFAAVARDLVARGITKVEQLGAQGGSNGGLLMGVMLTQYPELFGALVCSVPLLDMRRFHLLLAGASWVAEYGNPDDPADWEFISKYSPYQNISADRRYPPVLITTSTRDDRVHPGHARKMTAALEAAGHPVHYYENIEGGHAGAADNAQIAFRSALIYEFLWSTLS</sequence>
<dbReference type="Pfam" id="PF00326">
    <property type="entry name" value="Peptidase_S9"/>
    <property type="match status" value="1"/>
</dbReference>
<dbReference type="Pfam" id="PF02897">
    <property type="entry name" value="Peptidase_S9_N"/>
    <property type="match status" value="1"/>
</dbReference>
<protein>
    <submittedName>
        <fullName evidence="6">Peptidase</fullName>
    </submittedName>
</protein>
<evidence type="ECO:0000259" key="4">
    <source>
        <dbReference type="Pfam" id="PF00326"/>
    </source>
</evidence>
<dbReference type="GO" id="GO:0005829">
    <property type="term" value="C:cytosol"/>
    <property type="evidence" value="ECO:0007669"/>
    <property type="project" value="TreeGrafter"/>
</dbReference>
<dbReference type="AlphaFoldDB" id="A0A7I7UGX6"/>
<evidence type="ECO:0000313" key="7">
    <source>
        <dbReference type="Proteomes" id="UP000467252"/>
    </source>
</evidence>
<dbReference type="Gene3D" id="3.40.50.1820">
    <property type="entry name" value="alpha/beta hydrolase"/>
    <property type="match status" value="1"/>
</dbReference>
<proteinExistence type="predicted"/>
<dbReference type="InterPro" id="IPR001375">
    <property type="entry name" value="Peptidase_S9_cat"/>
</dbReference>
<dbReference type="InterPro" id="IPR023302">
    <property type="entry name" value="Pept_S9A_N"/>
</dbReference>
<keyword evidence="2" id="KW-0378">Hydrolase</keyword>
<keyword evidence="3" id="KW-0720">Serine protease</keyword>
<dbReference type="SUPFAM" id="SSF53474">
    <property type="entry name" value="alpha/beta-Hydrolases"/>
    <property type="match status" value="1"/>
</dbReference>
<evidence type="ECO:0000256" key="2">
    <source>
        <dbReference type="ARBA" id="ARBA00022801"/>
    </source>
</evidence>
<dbReference type="InterPro" id="IPR051167">
    <property type="entry name" value="Prolyl_oligopep/macrocyclase"/>
</dbReference>
<evidence type="ECO:0000259" key="5">
    <source>
        <dbReference type="Pfam" id="PF02897"/>
    </source>
</evidence>
<keyword evidence="7" id="KW-1185">Reference proteome</keyword>
<dbReference type="PRINTS" id="PR00862">
    <property type="entry name" value="PROLIGOPTASE"/>
</dbReference>
<dbReference type="GO" id="GO:0004252">
    <property type="term" value="F:serine-type endopeptidase activity"/>
    <property type="evidence" value="ECO:0007669"/>
    <property type="project" value="InterPro"/>
</dbReference>
<reference evidence="6 7" key="1">
    <citation type="journal article" date="2019" name="Emerg. Microbes Infect.">
        <title>Comprehensive subspecies identification of 175 nontuberculous mycobacteria species based on 7547 genomic profiles.</title>
        <authorList>
            <person name="Matsumoto Y."/>
            <person name="Kinjo T."/>
            <person name="Motooka D."/>
            <person name="Nabeya D."/>
            <person name="Jung N."/>
            <person name="Uechi K."/>
            <person name="Horii T."/>
            <person name="Iida T."/>
            <person name="Fujita J."/>
            <person name="Nakamura S."/>
        </authorList>
    </citation>
    <scope>NUCLEOTIDE SEQUENCE [LARGE SCALE GENOMIC DNA]</scope>
    <source>
        <strain evidence="6 7">JCM 6370</strain>
    </source>
</reference>
<organism evidence="6 7">
    <name type="scientific">Mycolicibacterium pulveris</name>
    <name type="common">Mycobacterium pulveris</name>
    <dbReference type="NCBI Taxonomy" id="36813"/>
    <lineage>
        <taxon>Bacteria</taxon>
        <taxon>Bacillati</taxon>
        <taxon>Actinomycetota</taxon>
        <taxon>Actinomycetes</taxon>
        <taxon>Mycobacteriales</taxon>
        <taxon>Mycobacteriaceae</taxon>
        <taxon>Mycolicibacterium</taxon>
    </lineage>
</organism>
<dbReference type="PANTHER" id="PTHR42881:SF13">
    <property type="entry name" value="PROLYL ENDOPEPTIDASE"/>
    <property type="match status" value="1"/>
</dbReference>
<dbReference type="PANTHER" id="PTHR42881">
    <property type="entry name" value="PROLYL ENDOPEPTIDASE"/>
    <property type="match status" value="1"/>
</dbReference>
<dbReference type="EMBL" id="AP022599">
    <property type="protein sequence ID" value="BBY80507.1"/>
    <property type="molecule type" value="Genomic_DNA"/>
</dbReference>
<feature type="domain" description="Peptidase S9A N-terminal" evidence="5">
    <location>
        <begin position="6"/>
        <end position="390"/>
    </location>
</feature>
<dbReference type="InterPro" id="IPR029058">
    <property type="entry name" value="AB_hydrolase_fold"/>
</dbReference>
<dbReference type="GO" id="GO:0006508">
    <property type="term" value="P:proteolysis"/>
    <property type="evidence" value="ECO:0007669"/>
    <property type="project" value="UniProtKB-KW"/>
</dbReference>
<dbReference type="Gene3D" id="2.130.10.120">
    <property type="entry name" value="Prolyl oligopeptidase, N-terminal domain"/>
    <property type="match status" value="1"/>
</dbReference>
<dbReference type="Proteomes" id="UP000467252">
    <property type="component" value="Chromosome"/>
</dbReference>
<name>A0A7I7UGX6_MYCPV</name>
<keyword evidence="1" id="KW-0645">Protease</keyword>
<evidence type="ECO:0000256" key="1">
    <source>
        <dbReference type="ARBA" id="ARBA00022670"/>
    </source>
</evidence>
<dbReference type="InterPro" id="IPR002470">
    <property type="entry name" value="Peptidase_S9A"/>
</dbReference>